<comment type="catalytic activity">
    <reaction evidence="1">
        <text>ATP + protein L-histidine = ADP + protein N-phospho-L-histidine.</text>
        <dbReference type="EC" id="2.7.13.3"/>
    </reaction>
</comment>
<gene>
    <name evidence="16" type="ORF">WDS16_00030</name>
</gene>
<dbReference type="Gene3D" id="3.30.450.20">
    <property type="entry name" value="PAS domain"/>
    <property type="match status" value="2"/>
</dbReference>
<dbReference type="EC" id="2.7.13.3" evidence="3"/>
<feature type="domain" description="Histidine kinase" evidence="15">
    <location>
        <begin position="415"/>
        <end position="517"/>
    </location>
</feature>
<dbReference type="Pfam" id="PF02518">
    <property type="entry name" value="HATPase_c"/>
    <property type="match status" value="1"/>
</dbReference>
<dbReference type="PRINTS" id="PR00344">
    <property type="entry name" value="BCTRLSENSOR"/>
</dbReference>
<evidence type="ECO:0000256" key="11">
    <source>
        <dbReference type="ARBA" id="ARBA00022989"/>
    </source>
</evidence>
<evidence type="ECO:0000256" key="1">
    <source>
        <dbReference type="ARBA" id="ARBA00000085"/>
    </source>
</evidence>
<comment type="subcellular location">
    <subcellularLocation>
        <location evidence="2">Cell membrane</location>
        <topology evidence="2">Multi-pass membrane protein</topology>
    </subcellularLocation>
</comment>
<feature type="transmembrane region" description="Helical" evidence="14">
    <location>
        <begin position="168"/>
        <end position="187"/>
    </location>
</feature>
<evidence type="ECO:0000256" key="14">
    <source>
        <dbReference type="SAM" id="Phobius"/>
    </source>
</evidence>
<dbReference type="InterPro" id="IPR029151">
    <property type="entry name" value="Sensor-like_sf"/>
</dbReference>
<keyword evidence="4" id="KW-1003">Cell membrane</keyword>
<dbReference type="EMBL" id="CP147846">
    <property type="protein sequence ID" value="WXG69005.1"/>
    <property type="molecule type" value="Genomic_DNA"/>
</dbReference>
<protein>
    <recommendedName>
        <fullName evidence="3">histidine kinase</fullName>
        <ecNumber evidence="3">2.7.13.3</ecNumber>
    </recommendedName>
</protein>
<evidence type="ECO:0000256" key="7">
    <source>
        <dbReference type="ARBA" id="ARBA00022692"/>
    </source>
</evidence>
<dbReference type="Pfam" id="PF17203">
    <property type="entry name" value="sCache_3_2"/>
    <property type="match status" value="1"/>
</dbReference>
<evidence type="ECO:0000256" key="8">
    <source>
        <dbReference type="ARBA" id="ARBA00022741"/>
    </source>
</evidence>
<dbReference type="InterPro" id="IPR050980">
    <property type="entry name" value="2C_sensor_his_kinase"/>
</dbReference>
<evidence type="ECO:0000256" key="12">
    <source>
        <dbReference type="ARBA" id="ARBA00023012"/>
    </source>
</evidence>
<dbReference type="Proteomes" id="UP001432000">
    <property type="component" value="Chromosome"/>
</dbReference>
<keyword evidence="10 16" id="KW-0067">ATP-binding</keyword>
<accession>A0ABZ2PL54</accession>
<keyword evidence="12" id="KW-0902">Two-component regulatory system</keyword>
<dbReference type="SUPFAM" id="SSF103190">
    <property type="entry name" value="Sensory domain-like"/>
    <property type="match status" value="1"/>
</dbReference>
<evidence type="ECO:0000256" key="4">
    <source>
        <dbReference type="ARBA" id="ARBA00022475"/>
    </source>
</evidence>
<evidence type="ECO:0000259" key="15">
    <source>
        <dbReference type="PROSITE" id="PS50109"/>
    </source>
</evidence>
<dbReference type="SUPFAM" id="SSF55890">
    <property type="entry name" value="Sporulation response regulatory protein Spo0B"/>
    <property type="match status" value="1"/>
</dbReference>
<dbReference type="InterPro" id="IPR033463">
    <property type="entry name" value="sCache_3"/>
</dbReference>
<evidence type="ECO:0000256" key="13">
    <source>
        <dbReference type="ARBA" id="ARBA00023136"/>
    </source>
</evidence>
<dbReference type="InterPro" id="IPR005467">
    <property type="entry name" value="His_kinase_dom"/>
</dbReference>
<evidence type="ECO:0000256" key="10">
    <source>
        <dbReference type="ARBA" id="ARBA00022840"/>
    </source>
</evidence>
<keyword evidence="6" id="KW-0808">Transferase</keyword>
<dbReference type="Gene3D" id="3.30.565.10">
    <property type="entry name" value="Histidine kinase-like ATPase, C-terminal domain"/>
    <property type="match status" value="1"/>
</dbReference>
<keyword evidence="5" id="KW-0597">Phosphoprotein</keyword>
<dbReference type="InterPro" id="IPR036890">
    <property type="entry name" value="HATPase_C_sf"/>
</dbReference>
<dbReference type="Gene3D" id="1.10.287.130">
    <property type="match status" value="1"/>
</dbReference>
<evidence type="ECO:0000256" key="5">
    <source>
        <dbReference type="ARBA" id="ARBA00022553"/>
    </source>
</evidence>
<keyword evidence="11 14" id="KW-1133">Transmembrane helix</keyword>
<dbReference type="PANTHER" id="PTHR44936">
    <property type="entry name" value="SENSOR PROTEIN CREC"/>
    <property type="match status" value="1"/>
</dbReference>
<dbReference type="Pfam" id="PF14689">
    <property type="entry name" value="SPOB_a"/>
    <property type="match status" value="1"/>
</dbReference>
<evidence type="ECO:0000256" key="9">
    <source>
        <dbReference type="ARBA" id="ARBA00022777"/>
    </source>
</evidence>
<keyword evidence="17" id="KW-1185">Reference proteome</keyword>
<dbReference type="PROSITE" id="PS50109">
    <property type="entry name" value="HIS_KIN"/>
    <property type="match status" value="1"/>
</dbReference>
<dbReference type="InterPro" id="IPR004358">
    <property type="entry name" value="Sig_transdc_His_kin-like_C"/>
</dbReference>
<evidence type="ECO:0000256" key="3">
    <source>
        <dbReference type="ARBA" id="ARBA00012438"/>
    </source>
</evidence>
<name>A0ABZ2PL54_9NOCA</name>
<dbReference type="InterPro" id="IPR003594">
    <property type="entry name" value="HATPase_dom"/>
</dbReference>
<dbReference type="SUPFAM" id="SSF55874">
    <property type="entry name" value="ATPase domain of HSP90 chaperone/DNA topoisomerase II/histidine kinase"/>
    <property type="match status" value="1"/>
</dbReference>
<evidence type="ECO:0000256" key="6">
    <source>
        <dbReference type="ARBA" id="ARBA00022679"/>
    </source>
</evidence>
<reference evidence="16 17" key="1">
    <citation type="submission" date="2024-03" db="EMBL/GenBank/DDBJ databases">
        <title>Natural products discovery in diverse microorganisms through a two-stage MS feature dereplication strategy.</title>
        <authorList>
            <person name="Zhang R."/>
        </authorList>
    </citation>
    <scope>NUCLEOTIDE SEQUENCE [LARGE SCALE GENOMIC DNA]</scope>
    <source>
        <strain evidence="16 17">18930</strain>
    </source>
</reference>
<keyword evidence="13 14" id="KW-0472">Membrane</keyword>
<keyword evidence="7 14" id="KW-0812">Transmembrane</keyword>
<organism evidence="16 17">
    <name type="scientific">Rhodococcus sovatensis</name>
    <dbReference type="NCBI Taxonomy" id="1805840"/>
    <lineage>
        <taxon>Bacteria</taxon>
        <taxon>Bacillati</taxon>
        <taxon>Actinomycetota</taxon>
        <taxon>Actinomycetes</taxon>
        <taxon>Mycobacteriales</taxon>
        <taxon>Nocardiaceae</taxon>
        <taxon>Rhodococcus</taxon>
    </lineage>
</organism>
<dbReference type="InterPro" id="IPR039506">
    <property type="entry name" value="SPOB_a"/>
</dbReference>
<keyword evidence="8" id="KW-0547">Nucleotide-binding</keyword>
<proteinExistence type="predicted"/>
<dbReference type="PANTHER" id="PTHR44936:SF9">
    <property type="entry name" value="SENSOR PROTEIN CREC"/>
    <property type="match status" value="1"/>
</dbReference>
<evidence type="ECO:0000313" key="17">
    <source>
        <dbReference type="Proteomes" id="UP001432000"/>
    </source>
</evidence>
<sequence>MRRTTLAAQLLRLQLLIVVVVLVAIGGLSLAQSSSTFERDAGRRAQSAAETLAANPVVRQLLPSAQPRIRTGLQSAVESVRAVSGLDYAQLAGVDGVVVLSTVPEQVGSAVGSPAGASWVGLTETPLGRAVEAHVPVLDDSGTLVGTAIVGDRYPSALDRFLQAAPNLIVYLAVASVLGGVGSVLLARRVKRQTLGMEASEILDLVGQREAMLRGLKEGVIALDPHGRVLLMSESAHDLLHIDYGSKGMTVDELGLTDRLRDVLLGTVATADEIVLVGDRVLVLNTVPIVSKGKAVGTVTTFRDRTELTDIEEELGVTKTSSTALREHIHEFDNQLHTISGLVQLHEYDEVVRYVEGLTARREDATSAVTDSVGDVGVAALLIAKIGAAAHRSVSIEIVDGSALGHHGGALSRDLCTVLGNLVDNAVTACDGRVRISLQENDGEITVAVFDDGPGVAASDVERIFEQGWSTRGSASTGHGFGLALVRLACRRRGGDVSVGSELLSGADWTVFRAVMKEQQ</sequence>
<dbReference type="GO" id="GO:0005524">
    <property type="term" value="F:ATP binding"/>
    <property type="evidence" value="ECO:0007669"/>
    <property type="project" value="UniProtKB-KW"/>
</dbReference>
<dbReference type="RefSeq" id="WP_338889555.1">
    <property type="nucleotide sequence ID" value="NZ_CP147846.1"/>
</dbReference>
<evidence type="ECO:0000313" key="16">
    <source>
        <dbReference type="EMBL" id="WXG69005.1"/>
    </source>
</evidence>
<keyword evidence="9" id="KW-0418">Kinase</keyword>
<evidence type="ECO:0000256" key="2">
    <source>
        <dbReference type="ARBA" id="ARBA00004651"/>
    </source>
</evidence>
<dbReference type="InterPro" id="IPR016120">
    <property type="entry name" value="Sig_transdc_His_kin_SpoOB"/>
</dbReference>
<dbReference type="SMART" id="SM00387">
    <property type="entry name" value="HATPase_c"/>
    <property type="match status" value="1"/>
</dbReference>